<dbReference type="AlphaFoldDB" id="A0A059CN19"/>
<evidence type="ECO:0000313" key="1">
    <source>
        <dbReference type="EMBL" id="KCW79586.1"/>
    </source>
</evidence>
<dbReference type="EMBL" id="KK198755">
    <property type="protein sequence ID" value="KCW79586.1"/>
    <property type="molecule type" value="Genomic_DNA"/>
</dbReference>
<dbReference type="STRING" id="71139.A0A059CN19"/>
<dbReference type="InParanoid" id="A0A059CN19"/>
<accession>A0A059CN19</accession>
<name>A0A059CN19_EUCGR</name>
<proteinExistence type="predicted"/>
<gene>
    <name evidence="1" type="ORF">EUGRSUZ_C00945</name>
</gene>
<protein>
    <submittedName>
        <fullName evidence="1">Uncharacterized protein</fullName>
    </submittedName>
</protein>
<organism evidence="1">
    <name type="scientific">Eucalyptus grandis</name>
    <name type="common">Flooded gum</name>
    <dbReference type="NCBI Taxonomy" id="71139"/>
    <lineage>
        <taxon>Eukaryota</taxon>
        <taxon>Viridiplantae</taxon>
        <taxon>Streptophyta</taxon>
        <taxon>Embryophyta</taxon>
        <taxon>Tracheophyta</taxon>
        <taxon>Spermatophyta</taxon>
        <taxon>Magnoliopsida</taxon>
        <taxon>eudicotyledons</taxon>
        <taxon>Gunneridae</taxon>
        <taxon>Pentapetalae</taxon>
        <taxon>rosids</taxon>
        <taxon>malvids</taxon>
        <taxon>Myrtales</taxon>
        <taxon>Myrtaceae</taxon>
        <taxon>Myrtoideae</taxon>
        <taxon>Eucalypteae</taxon>
        <taxon>Eucalyptus</taxon>
    </lineage>
</organism>
<sequence>MGDLSTLTVLFVCDFWGRSESKKRGLSSEEKREKMLQIFYESRDFFLRMQYQLPMRQPIDGQVGISDDLDYLEMSTPGN</sequence>
<dbReference type="Gramene" id="KCW79586">
    <property type="protein sequence ID" value="KCW79586"/>
    <property type="gene ID" value="EUGRSUZ_C00945"/>
</dbReference>
<reference evidence="1" key="1">
    <citation type="submission" date="2013-07" db="EMBL/GenBank/DDBJ databases">
        <title>The genome of Eucalyptus grandis.</title>
        <authorList>
            <person name="Schmutz J."/>
            <person name="Hayes R."/>
            <person name="Myburg A."/>
            <person name="Tuskan G."/>
            <person name="Grattapaglia D."/>
            <person name="Rokhsar D.S."/>
        </authorList>
    </citation>
    <scope>NUCLEOTIDE SEQUENCE</scope>
    <source>
        <tissue evidence="1">Leaf extractions</tissue>
    </source>
</reference>